<dbReference type="RefSeq" id="WP_190431800.1">
    <property type="nucleotide sequence ID" value="NZ_JAMPKM010000001.1"/>
</dbReference>
<name>A0ABV0J2X1_9CYAN</name>
<organism evidence="1 2">
    <name type="scientific">Trichocoleus desertorum GB2-A4</name>
    <dbReference type="NCBI Taxonomy" id="2933944"/>
    <lineage>
        <taxon>Bacteria</taxon>
        <taxon>Bacillati</taxon>
        <taxon>Cyanobacteriota</taxon>
        <taxon>Cyanophyceae</taxon>
        <taxon>Leptolyngbyales</taxon>
        <taxon>Trichocoleusaceae</taxon>
        <taxon>Trichocoleus</taxon>
    </lineage>
</organism>
<evidence type="ECO:0000313" key="2">
    <source>
        <dbReference type="Proteomes" id="UP001464891"/>
    </source>
</evidence>
<evidence type="ECO:0000313" key="1">
    <source>
        <dbReference type="EMBL" id="MEP0816105.1"/>
    </source>
</evidence>
<gene>
    <name evidence="1" type="ORF">NC998_03230</name>
</gene>
<accession>A0ABV0J2X1</accession>
<comment type="caution">
    <text evidence="1">The sequence shown here is derived from an EMBL/GenBank/DDBJ whole genome shotgun (WGS) entry which is preliminary data.</text>
</comment>
<dbReference type="Proteomes" id="UP001464891">
    <property type="component" value="Unassembled WGS sequence"/>
</dbReference>
<proteinExistence type="predicted"/>
<keyword evidence="2" id="KW-1185">Reference proteome</keyword>
<sequence length="67" mass="7319">MKLDHANASSGPDTGIDGLQLVMIEAYQALARNFQKKSVLLASADKTIPVWTAIAPQRFLILVHLMV</sequence>
<reference evidence="1 2" key="1">
    <citation type="submission" date="2022-04" db="EMBL/GenBank/DDBJ databases">
        <title>Positive selection, recombination, and allopatry shape intraspecific diversity of widespread and dominant cyanobacteria.</title>
        <authorList>
            <person name="Wei J."/>
            <person name="Shu W."/>
            <person name="Hu C."/>
        </authorList>
    </citation>
    <scope>NUCLEOTIDE SEQUENCE [LARGE SCALE GENOMIC DNA]</scope>
    <source>
        <strain evidence="1 2">GB2-A4</strain>
    </source>
</reference>
<protein>
    <submittedName>
        <fullName evidence="1">Uncharacterized protein</fullName>
    </submittedName>
</protein>
<dbReference type="EMBL" id="JAMPKM010000001">
    <property type="protein sequence ID" value="MEP0816105.1"/>
    <property type="molecule type" value="Genomic_DNA"/>
</dbReference>